<dbReference type="VEuPathDB" id="AmoebaDB:NAEGRDRAFT_77832"/>
<dbReference type="SMART" id="SM01041">
    <property type="entry name" value="BRO1"/>
    <property type="match status" value="1"/>
</dbReference>
<gene>
    <name evidence="4" type="ORF">NAEGRDRAFT_77832</name>
</gene>
<protein>
    <recommendedName>
        <fullName evidence="2">pH-response regulator protein palC</fullName>
    </recommendedName>
</protein>
<dbReference type="InParanoid" id="D2UX23"/>
<dbReference type="OMA" id="NEASHHL"/>
<dbReference type="OrthoDB" id="10258675at2759"/>
<dbReference type="Proteomes" id="UP000006671">
    <property type="component" value="Unassembled WGS sequence"/>
</dbReference>
<comment type="similarity">
    <text evidence="1">Belongs to the palC family.</text>
</comment>
<evidence type="ECO:0000313" key="5">
    <source>
        <dbReference type="Proteomes" id="UP000006671"/>
    </source>
</evidence>
<dbReference type="GeneID" id="8864010"/>
<evidence type="ECO:0000313" key="4">
    <source>
        <dbReference type="EMBL" id="EFC50860.1"/>
    </source>
</evidence>
<dbReference type="CDD" id="cd09247">
    <property type="entry name" value="BRO1_Alix_like_2"/>
    <property type="match status" value="1"/>
</dbReference>
<dbReference type="InterPro" id="IPR004328">
    <property type="entry name" value="BRO1_dom"/>
</dbReference>
<dbReference type="RefSeq" id="XP_002683604.1">
    <property type="nucleotide sequence ID" value="XM_002683558.1"/>
</dbReference>
<keyword evidence="5" id="KW-1185">Reference proteome</keyword>
<evidence type="ECO:0000256" key="2">
    <source>
        <dbReference type="ARBA" id="ARBA00022193"/>
    </source>
</evidence>
<sequence>MTVLPHDFTAPQTKKVNLEKLQIISSGASKESINMTKENLKEATKARDHMIIALSKSKPFQVLVAAIEKYLPYLTGILHATENEQLKSQKDAKDRDGIVFEWTSALLGEETKTFSKSRKYFSSKLISFEVLMVVYTYGYALCNLASEKIKMTANLADNNSIIEVYQDAALCLRRASGVFNYLANIGIPHYITGQDFNTLQEISPVSSSPLSNPYPTTFPTISSKLSFPKSAFSLLPEMDVLCARGLVEYTQGIGQVIAIHTAIATGKTAATIARLSVSVFKIFDQAQQTLIMLDTKLKNNNEKSTISLFESMGCLLDPELRLICAQYRILYRGITLYYLALDANQNGKSGISVSFIINANRQLEEMDVFDEISKSNPFMNETRRIFAESKKLEARYEKENRLVYREEVPDISNLEIPQGVNVLKMVEFKLSTAFIVI</sequence>
<organism evidence="5">
    <name type="scientific">Naegleria gruberi</name>
    <name type="common">Amoeba</name>
    <dbReference type="NCBI Taxonomy" id="5762"/>
    <lineage>
        <taxon>Eukaryota</taxon>
        <taxon>Discoba</taxon>
        <taxon>Heterolobosea</taxon>
        <taxon>Tetramitia</taxon>
        <taxon>Eutetramitia</taxon>
        <taxon>Vahlkampfiidae</taxon>
        <taxon>Naegleria</taxon>
    </lineage>
</organism>
<dbReference type="Pfam" id="PF03097">
    <property type="entry name" value="BRO1"/>
    <property type="match status" value="1"/>
</dbReference>
<dbReference type="AlphaFoldDB" id="D2UX23"/>
<proteinExistence type="inferred from homology"/>
<name>D2UX23_NAEGR</name>
<dbReference type="InterPro" id="IPR038499">
    <property type="entry name" value="BRO1_sf"/>
</dbReference>
<evidence type="ECO:0000256" key="1">
    <source>
        <dbReference type="ARBA" id="ARBA00010997"/>
    </source>
</evidence>
<dbReference type="InterPro" id="IPR037505">
    <property type="entry name" value="pH-resp_palC"/>
</dbReference>
<evidence type="ECO:0000259" key="3">
    <source>
        <dbReference type="PROSITE" id="PS51180"/>
    </source>
</evidence>
<dbReference type="EMBL" id="GG738845">
    <property type="protein sequence ID" value="EFC50860.1"/>
    <property type="molecule type" value="Genomic_DNA"/>
</dbReference>
<feature type="domain" description="BRO1" evidence="3">
    <location>
        <begin position="2"/>
        <end position="437"/>
    </location>
</feature>
<dbReference type="KEGG" id="ngr:NAEGRDRAFT_77832"/>
<reference evidence="4 5" key="1">
    <citation type="journal article" date="2010" name="Cell">
        <title>The genome of Naegleria gruberi illuminates early eukaryotic versatility.</title>
        <authorList>
            <person name="Fritz-Laylin L.K."/>
            <person name="Prochnik S.E."/>
            <person name="Ginger M.L."/>
            <person name="Dacks J.B."/>
            <person name="Carpenter M.L."/>
            <person name="Field M.C."/>
            <person name="Kuo A."/>
            <person name="Paredez A."/>
            <person name="Chapman J."/>
            <person name="Pham J."/>
            <person name="Shu S."/>
            <person name="Neupane R."/>
            <person name="Cipriano M."/>
            <person name="Mancuso J."/>
            <person name="Tu H."/>
            <person name="Salamov A."/>
            <person name="Lindquist E."/>
            <person name="Shapiro H."/>
            <person name="Lucas S."/>
            <person name="Grigoriev I.V."/>
            <person name="Cande W.Z."/>
            <person name="Fulton C."/>
            <person name="Rokhsar D.S."/>
            <person name="Dawson S.C."/>
        </authorList>
    </citation>
    <scope>NUCLEOTIDE SEQUENCE [LARGE SCALE GENOMIC DNA]</scope>
    <source>
        <strain evidence="4 5">NEG-M</strain>
    </source>
</reference>
<dbReference type="Gene3D" id="1.25.40.280">
    <property type="entry name" value="alix/aip1 like domains"/>
    <property type="match status" value="1"/>
</dbReference>
<dbReference type="PANTHER" id="PTHR40463:SF1">
    <property type="entry name" value="PH-RESPONSE REGULATOR PROTEIN PALC"/>
    <property type="match status" value="1"/>
</dbReference>
<dbReference type="PROSITE" id="PS51180">
    <property type="entry name" value="BRO1"/>
    <property type="match status" value="1"/>
</dbReference>
<dbReference type="GO" id="GO:0005886">
    <property type="term" value="C:plasma membrane"/>
    <property type="evidence" value="ECO:0007669"/>
    <property type="project" value="TreeGrafter"/>
</dbReference>
<dbReference type="PANTHER" id="PTHR40463">
    <property type="entry name" value="PH-RESPONSE REGULATOR PROTEIN PALC"/>
    <property type="match status" value="1"/>
</dbReference>
<dbReference type="GO" id="GO:0071467">
    <property type="term" value="P:cellular response to pH"/>
    <property type="evidence" value="ECO:0007669"/>
    <property type="project" value="InterPro"/>
</dbReference>
<accession>D2UX23</accession>